<evidence type="ECO:0000256" key="4">
    <source>
        <dbReference type="ARBA" id="ARBA00038054"/>
    </source>
</evidence>
<organism evidence="6 7">
    <name type="scientific">Sulfurimonas diazotrophicus</name>
    <dbReference type="NCBI Taxonomy" id="3131939"/>
    <lineage>
        <taxon>Bacteria</taxon>
        <taxon>Pseudomonadati</taxon>
        <taxon>Campylobacterota</taxon>
        <taxon>Epsilonproteobacteria</taxon>
        <taxon>Campylobacterales</taxon>
        <taxon>Sulfurimonadaceae</taxon>
        <taxon>Sulfurimonas</taxon>
    </lineage>
</organism>
<dbReference type="RefSeq" id="WP_345972893.1">
    <property type="nucleotide sequence ID" value="NZ_CP147920.1"/>
</dbReference>
<comment type="similarity">
    <text evidence="4">Belongs to the flavoredoxin family.</text>
</comment>
<evidence type="ECO:0000256" key="2">
    <source>
        <dbReference type="ARBA" id="ARBA00022630"/>
    </source>
</evidence>
<evidence type="ECO:0000256" key="3">
    <source>
        <dbReference type="ARBA" id="ARBA00022643"/>
    </source>
</evidence>
<dbReference type="Gene3D" id="2.30.110.10">
    <property type="entry name" value="Electron Transport, Fmn-binding Protein, Chain A"/>
    <property type="match status" value="1"/>
</dbReference>
<proteinExistence type="inferred from homology"/>
<dbReference type="InterPro" id="IPR002563">
    <property type="entry name" value="Flavin_Rdtase-like_dom"/>
</dbReference>
<evidence type="ECO:0000313" key="7">
    <source>
        <dbReference type="Proteomes" id="UP001447842"/>
    </source>
</evidence>
<comment type="cofactor">
    <cofactor evidence="1">
        <name>FMN</name>
        <dbReference type="ChEBI" id="CHEBI:58210"/>
    </cofactor>
</comment>
<accession>A0ABZ3HAS0</accession>
<keyword evidence="3" id="KW-0288">FMN</keyword>
<dbReference type="PANTHER" id="PTHR33798">
    <property type="entry name" value="FLAVOPROTEIN OXYGENASE"/>
    <property type="match status" value="1"/>
</dbReference>
<dbReference type="Proteomes" id="UP001447842">
    <property type="component" value="Chromosome"/>
</dbReference>
<name>A0ABZ3HAS0_9BACT</name>
<keyword evidence="2" id="KW-0285">Flavoprotein</keyword>
<evidence type="ECO:0000256" key="1">
    <source>
        <dbReference type="ARBA" id="ARBA00001917"/>
    </source>
</evidence>
<dbReference type="Pfam" id="PF01613">
    <property type="entry name" value="Flavin_Reduct"/>
    <property type="match status" value="1"/>
</dbReference>
<keyword evidence="7" id="KW-1185">Reference proteome</keyword>
<dbReference type="GO" id="GO:0016491">
    <property type="term" value="F:oxidoreductase activity"/>
    <property type="evidence" value="ECO:0007669"/>
    <property type="project" value="UniProtKB-KW"/>
</dbReference>
<protein>
    <submittedName>
        <fullName evidence="6">Flavin reductase family protein</fullName>
        <ecNumber evidence="6">1.5.1.-</ecNumber>
    </submittedName>
</protein>
<reference evidence="6 7" key="1">
    <citation type="submission" date="2024-03" db="EMBL/GenBank/DDBJ databases">
        <title>Sulfurimonas sp. HSL3-1.</title>
        <authorList>
            <person name="Wang S."/>
        </authorList>
    </citation>
    <scope>NUCLEOTIDE SEQUENCE [LARGE SCALE GENOMIC DNA]</scope>
    <source>
        <strain evidence="6 7">HSL3-1</strain>
    </source>
</reference>
<dbReference type="SUPFAM" id="SSF50475">
    <property type="entry name" value="FMN-binding split barrel"/>
    <property type="match status" value="1"/>
</dbReference>
<sequence>MLVNYDAATAGDIYKLMSQTIIPRPIAWVVTESSGVVNVAPFSYFTGLSSNPPTMLFSVGHKSDGTPKDTLRNLRETRKCTVCIASEAQLEHLHFSSKELEAHVSETEQFDIPHTRPVPGYPPMIEGAPVAFFCDLYSEVDLGESKTVPLIVEIKEQFVDDACIADKARLTITFDPIARIGKSYAHIGEERTPPPIP</sequence>
<dbReference type="EC" id="1.5.1.-" evidence="6"/>
<dbReference type="EMBL" id="CP147920">
    <property type="protein sequence ID" value="XAU15409.1"/>
    <property type="molecule type" value="Genomic_DNA"/>
</dbReference>
<feature type="domain" description="Flavin reductase like" evidence="5">
    <location>
        <begin position="19"/>
        <end position="169"/>
    </location>
</feature>
<dbReference type="PANTHER" id="PTHR33798:SF5">
    <property type="entry name" value="FLAVIN REDUCTASE LIKE DOMAIN-CONTAINING PROTEIN"/>
    <property type="match status" value="1"/>
</dbReference>
<evidence type="ECO:0000259" key="5">
    <source>
        <dbReference type="SMART" id="SM00903"/>
    </source>
</evidence>
<keyword evidence="6" id="KW-0560">Oxidoreductase</keyword>
<dbReference type="InterPro" id="IPR012349">
    <property type="entry name" value="Split_barrel_FMN-bd"/>
</dbReference>
<dbReference type="SMART" id="SM00903">
    <property type="entry name" value="Flavin_Reduct"/>
    <property type="match status" value="1"/>
</dbReference>
<gene>
    <name evidence="6" type="ORF">WCY31_01610</name>
</gene>
<evidence type="ECO:0000313" key="6">
    <source>
        <dbReference type="EMBL" id="XAU15409.1"/>
    </source>
</evidence>